<dbReference type="GO" id="GO:0006422">
    <property type="term" value="P:aspartyl-tRNA aminoacylation"/>
    <property type="evidence" value="ECO:0007669"/>
    <property type="project" value="TreeGrafter"/>
</dbReference>
<dbReference type="GO" id="GO:0005524">
    <property type="term" value="F:ATP binding"/>
    <property type="evidence" value="ECO:0007669"/>
    <property type="project" value="UniProtKB-KW"/>
</dbReference>
<evidence type="ECO:0000256" key="2">
    <source>
        <dbReference type="ARBA" id="ARBA00023146"/>
    </source>
</evidence>
<dbReference type="PANTHER" id="PTHR22594:SF5">
    <property type="entry name" value="ASPARTATE--TRNA LIGASE, MITOCHONDRIAL"/>
    <property type="match status" value="1"/>
</dbReference>
<protein>
    <recommendedName>
        <fullName evidence="4">OB domain-containing protein</fullName>
    </recommendedName>
</protein>
<sequence length="186" mass="20274">MLRFSPFGLSPRLARFAHFRFKPRTSSRPFSGSPLLSSSSSTPSTCSSPFQPPPAAASPTAETLGPDSLSEPRAASPLRWVPRTALCGELGVEDVGKRVRLCGWVALHRVHGGLTFLNLRDSCGIVQVTTLPEDYPDAYSIANKLRLEYVVAVEGLVRARPQESVNKKMKTGDIEARRTLLDSPIN</sequence>
<accession>A0A426XL39</accession>
<evidence type="ECO:0000313" key="5">
    <source>
        <dbReference type="EMBL" id="RRT40172.1"/>
    </source>
</evidence>
<evidence type="ECO:0000256" key="1">
    <source>
        <dbReference type="ARBA" id="ARBA00022917"/>
    </source>
</evidence>
<gene>
    <name evidence="5" type="ORF">B296_00058683</name>
</gene>
<dbReference type="EMBL" id="AMZH03019591">
    <property type="protein sequence ID" value="RRT40172.1"/>
    <property type="molecule type" value="Genomic_DNA"/>
</dbReference>
<proteinExistence type="predicted"/>
<dbReference type="GO" id="GO:0004815">
    <property type="term" value="F:aspartate-tRNA ligase activity"/>
    <property type="evidence" value="ECO:0007669"/>
    <property type="project" value="TreeGrafter"/>
</dbReference>
<dbReference type="Gene3D" id="2.40.50.140">
    <property type="entry name" value="Nucleic acid-binding proteins"/>
    <property type="match status" value="1"/>
</dbReference>
<feature type="domain" description="OB" evidence="4">
    <location>
        <begin position="99"/>
        <end position="163"/>
    </location>
</feature>
<dbReference type="SUPFAM" id="SSF50249">
    <property type="entry name" value="Nucleic acid-binding proteins"/>
    <property type="match status" value="1"/>
</dbReference>
<feature type="compositionally biased region" description="Low complexity" evidence="3">
    <location>
        <begin position="26"/>
        <end position="49"/>
    </location>
</feature>
<comment type="caution">
    <text evidence="5">The sequence shown here is derived from an EMBL/GenBank/DDBJ whole genome shotgun (WGS) entry which is preliminary data.</text>
</comment>
<dbReference type="Proteomes" id="UP000287651">
    <property type="component" value="Unassembled WGS sequence"/>
</dbReference>
<reference evidence="5 6" key="1">
    <citation type="journal article" date="2014" name="Agronomy (Basel)">
        <title>A Draft Genome Sequence for Ensete ventricosum, the Drought-Tolerant Tree Against Hunger.</title>
        <authorList>
            <person name="Harrison J."/>
            <person name="Moore K.A."/>
            <person name="Paszkiewicz K."/>
            <person name="Jones T."/>
            <person name="Grant M."/>
            <person name="Ambacheew D."/>
            <person name="Muzemil S."/>
            <person name="Studholme D.J."/>
        </authorList>
    </citation>
    <scope>NUCLEOTIDE SEQUENCE [LARGE SCALE GENOMIC DNA]</scope>
</reference>
<organism evidence="5 6">
    <name type="scientific">Ensete ventricosum</name>
    <name type="common">Abyssinian banana</name>
    <name type="synonym">Musa ensete</name>
    <dbReference type="NCBI Taxonomy" id="4639"/>
    <lineage>
        <taxon>Eukaryota</taxon>
        <taxon>Viridiplantae</taxon>
        <taxon>Streptophyta</taxon>
        <taxon>Embryophyta</taxon>
        <taxon>Tracheophyta</taxon>
        <taxon>Spermatophyta</taxon>
        <taxon>Magnoliopsida</taxon>
        <taxon>Liliopsida</taxon>
        <taxon>Zingiberales</taxon>
        <taxon>Musaceae</taxon>
        <taxon>Ensete</taxon>
    </lineage>
</organism>
<dbReference type="AlphaFoldDB" id="A0A426XL39"/>
<feature type="region of interest" description="Disordered" evidence="3">
    <location>
        <begin position="24"/>
        <end position="73"/>
    </location>
</feature>
<dbReference type="GO" id="GO:0003676">
    <property type="term" value="F:nucleic acid binding"/>
    <property type="evidence" value="ECO:0007669"/>
    <property type="project" value="InterPro"/>
</dbReference>
<name>A0A426XL39_ENSVE</name>
<evidence type="ECO:0000313" key="6">
    <source>
        <dbReference type="Proteomes" id="UP000287651"/>
    </source>
</evidence>
<keyword evidence="2" id="KW-0030">Aminoacyl-tRNA synthetase</keyword>
<dbReference type="PANTHER" id="PTHR22594">
    <property type="entry name" value="ASPARTYL/LYSYL-TRNA SYNTHETASE"/>
    <property type="match status" value="1"/>
</dbReference>
<keyword evidence="2" id="KW-0436">Ligase</keyword>
<dbReference type="CDD" id="cd04317">
    <property type="entry name" value="EcAspRS_like_N"/>
    <property type="match status" value="1"/>
</dbReference>
<evidence type="ECO:0000256" key="3">
    <source>
        <dbReference type="SAM" id="MobiDB-lite"/>
    </source>
</evidence>
<keyword evidence="1" id="KW-0648">Protein biosynthesis</keyword>
<dbReference type="Pfam" id="PF01336">
    <property type="entry name" value="tRNA_anti-codon"/>
    <property type="match status" value="1"/>
</dbReference>
<dbReference type="InterPro" id="IPR012340">
    <property type="entry name" value="NA-bd_OB-fold"/>
</dbReference>
<evidence type="ECO:0000259" key="4">
    <source>
        <dbReference type="Pfam" id="PF01336"/>
    </source>
</evidence>
<dbReference type="InterPro" id="IPR047089">
    <property type="entry name" value="Asp-tRNA-ligase_1_N"/>
</dbReference>
<dbReference type="InterPro" id="IPR004365">
    <property type="entry name" value="NA-bd_OB_tRNA"/>
</dbReference>
<dbReference type="GO" id="GO:0005739">
    <property type="term" value="C:mitochondrion"/>
    <property type="evidence" value="ECO:0007669"/>
    <property type="project" value="TreeGrafter"/>
</dbReference>